<evidence type="ECO:0000259" key="4">
    <source>
        <dbReference type="PROSITE" id="PS50089"/>
    </source>
</evidence>
<proteinExistence type="predicted"/>
<dbReference type="OrthoDB" id="774873at2759"/>
<dbReference type="PANTHER" id="PTHR46405:SF2">
    <property type="entry name" value="OS05G0141500 PROTEIN"/>
    <property type="match status" value="1"/>
</dbReference>
<evidence type="ECO:0000313" key="6">
    <source>
        <dbReference type="Proteomes" id="UP000245207"/>
    </source>
</evidence>
<name>A0A2U1LMU7_ARTAN</name>
<feature type="coiled-coil region" evidence="2">
    <location>
        <begin position="489"/>
        <end position="519"/>
    </location>
</feature>
<dbReference type="PROSITE" id="PS50089">
    <property type="entry name" value="ZF_RING_2"/>
    <property type="match status" value="1"/>
</dbReference>
<reference evidence="5 6" key="1">
    <citation type="journal article" date="2018" name="Mol. Plant">
        <title>The genome of Artemisia annua provides insight into the evolution of Asteraceae family and artemisinin biosynthesis.</title>
        <authorList>
            <person name="Shen Q."/>
            <person name="Zhang L."/>
            <person name="Liao Z."/>
            <person name="Wang S."/>
            <person name="Yan T."/>
            <person name="Shi P."/>
            <person name="Liu M."/>
            <person name="Fu X."/>
            <person name="Pan Q."/>
            <person name="Wang Y."/>
            <person name="Lv Z."/>
            <person name="Lu X."/>
            <person name="Zhang F."/>
            <person name="Jiang W."/>
            <person name="Ma Y."/>
            <person name="Chen M."/>
            <person name="Hao X."/>
            <person name="Li L."/>
            <person name="Tang Y."/>
            <person name="Lv G."/>
            <person name="Zhou Y."/>
            <person name="Sun X."/>
            <person name="Brodelius P.E."/>
            <person name="Rose J.K.C."/>
            <person name="Tang K."/>
        </authorList>
    </citation>
    <scope>NUCLEOTIDE SEQUENCE [LARGE SCALE GENOMIC DNA]</scope>
    <source>
        <strain evidence="6">cv. Huhao1</strain>
        <tissue evidence="5">Leaf</tissue>
    </source>
</reference>
<dbReference type="Gene3D" id="3.30.40.10">
    <property type="entry name" value="Zinc/RING finger domain, C3HC4 (zinc finger)"/>
    <property type="match status" value="1"/>
</dbReference>
<feature type="compositionally biased region" description="Polar residues" evidence="3">
    <location>
        <begin position="232"/>
        <end position="241"/>
    </location>
</feature>
<keyword evidence="2" id="KW-0175">Coiled coil</keyword>
<dbReference type="InterPro" id="IPR046527">
    <property type="entry name" value="PIR2-like_helical"/>
</dbReference>
<dbReference type="SUPFAM" id="SSF57850">
    <property type="entry name" value="RING/U-box"/>
    <property type="match status" value="1"/>
</dbReference>
<dbReference type="STRING" id="35608.A0A2U1LMU7"/>
<feature type="domain" description="RING-type" evidence="4">
    <location>
        <begin position="745"/>
        <end position="785"/>
    </location>
</feature>
<feature type="region of interest" description="Disordered" evidence="3">
    <location>
        <begin position="222"/>
        <end position="256"/>
    </location>
</feature>
<keyword evidence="6" id="KW-1185">Reference proteome</keyword>
<dbReference type="Pfam" id="PF20235">
    <property type="entry name" value="PIR2-like_helical"/>
    <property type="match status" value="1"/>
</dbReference>
<evidence type="ECO:0000256" key="3">
    <source>
        <dbReference type="SAM" id="MobiDB-lite"/>
    </source>
</evidence>
<feature type="coiled-coil region" evidence="2">
    <location>
        <begin position="594"/>
        <end position="635"/>
    </location>
</feature>
<organism evidence="5 6">
    <name type="scientific">Artemisia annua</name>
    <name type="common">Sweet wormwood</name>
    <dbReference type="NCBI Taxonomy" id="35608"/>
    <lineage>
        <taxon>Eukaryota</taxon>
        <taxon>Viridiplantae</taxon>
        <taxon>Streptophyta</taxon>
        <taxon>Embryophyta</taxon>
        <taxon>Tracheophyta</taxon>
        <taxon>Spermatophyta</taxon>
        <taxon>Magnoliopsida</taxon>
        <taxon>eudicotyledons</taxon>
        <taxon>Gunneridae</taxon>
        <taxon>Pentapetalae</taxon>
        <taxon>asterids</taxon>
        <taxon>campanulids</taxon>
        <taxon>Asterales</taxon>
        <taxon>Asteraceae</taxon>
        <taxon>Asteroideae</taxon>
        <taxon>Anthemideae</taxon>
        <taxon>Artemisiinae</taxon>
        <taxon>Artemisia</taxon>
    </lineage>
</organism>
<evidence type="ECO:0000313" key="5">
    <source>
        <dbReference type="EMBL" id="PWA50312.1"/>
    </source>
</evidence>
<dbReference type="InterPro" id="IPR001841">
    <property type="entry name" value="Znf_RING"/>
</dbReference>
<feature type="coiled-coil region" evidence="2">
    <location>
        <begin position="665"/>
        <end position="699"/>
    </location>
</feature>
<dbReference type="GO" id="GO:0008270">
    <property type="term" value="F:zinc ion binding"/>
    <property type="evidence" value="ECO:0007669"/>
    <property type="project" value="UniProtKB-KW"/>
</dbReference>
<sequence>MASIVAKSCTSSLSNVSPVMTAQEKVSRNKRKFRAYQTPLSDSEKLAFSLQDECLSYMFSGENFGREEMDSVKLDSGVGSDVNDECNDADWSDLTETELEELVLANLDTMFKSAIKRIVSYGYSEEVAIKGVLRSGHCCGSKDVVSNIVENSLVFLKNGKEVEPLREHKFENLEEMEKYILAELVCIVREVRPIFSTGDAMWCLLISDMNVSQACAMDGESSSGLVGDKDSNGCSSKSVETQPKKEAAPVMASVPKAEVPDSKQKASFVFDGFVSQKGKKGTAYRTMTRSFSLEEKGVGSRKITGKRDYILRQKSVHLEKGYRSHGLKGSSRTVKLGNIGGFILDKKLKYVSETTSISLKNASLKINESRGTINNNGLISASLFNTKIANKNISTLPKTNIKPMSALSVAETELSLSLPAKTNKTPIPDVSNAGFSAMPYDKSFEQCISQDKKDEITLKLVTRVCELKNQMQEWTEWANQKVMQVARRLGKDKAELKTLKQEKEEVDRLKKEKQTLEESTMKKLTEMENALSKASSQVGRANATVCKLDVENARLRLEMEAAKLQAAESAVSCEEISKREKKTLMQLQLWEKQKTLFQEELIAEKRKLAQLKENLEQAKEQRDQLETKWKQEEKAKQELVIQAIMYRTQRQEGEVLAKSREDLIRLKADKNLQRYKDDIEKLEQEISLLKLKSDSSKIAALKRGIDGSYASKVTDVKAYISPQTYTPYVPDIVTGNGGVKRERECVMCLSEEMSVVFLPCAHQVVCTKCNELHEKQGMKDCPSCRGPIQRRICVRYARS</sequence>
<dbReference type="EMBL" id="PKPP01008584">
    <property type="protein sequence ID" value="PWA50312.1"/>
    <property type="molecule type" value="Genomic_DNA"/>
</dbReference>
<comment type="caution">
    <text evidence="5">The sequence shown here is derived from an EMBL/GenBank/DDBJ whole genome shotgun (WGS) entry which is preliminary data.</text>
</comment>
<evidence type="ECO:0000256" key="1">
    <source>
        <dbReference type="PROSITE-ProRule" id="PRU00175"/>
    </source>
</evidence>
<dbReference type="CDD" id="cd23128">
    <property type="entry name" value="RING-HC_MIP1-like"/>
    <property type="match status" value="1"/>
</dbReference>
<dbReference type="Proteomes" id="UP000245207">
    <property type="component" value="Unassembled WGS sequence"/>
</dbReference>
<protein>
    <submittedName>
        <fullName evidence="5">Zinc finger, RING/FYVE/PHD-type</fullName>
    </submittedName>
</protein>
<dbReference type="InterPro" id="IPR013083">
    <property type="entry name" value="Znf_RING/FYVE/PHD"/>
</dbReference>
<dbReference type="InterPro" id="IPR046934">
    <property type="entry name" value="PIR2-like"/>
</dbReference>
<accession>A0A2U1LMU7</accession>
<dbReference type="PANTHER" id="PTHR46405">
    <property type="entry name" value="OS05G0141500 PROTEIN"/>
    <property type="match status" value="1"/>
</dbReference>
<keyword evidence="1" id="KW-0863">Zinc-finger</keyword>
<dbReference type="Pfam" id="PF13920">
    <property type="entry name" value="zf-C3HC4_3"/>
    <property type="match status" value="1"/>
</dbReference>
<dbReference type="AlphaFoldDB" id="A0A2U1LMU7"/>
<gene>
    <name evidence="5" type="ORF">CTI12_AA473680</name>
</gene>
<keyword evidence="1" id="KW-0862">Zinc</keyword>
<evidence type="ECO:0000256" key="2">
    <source>
        <dbReference type="SAM" id="Coils"/>
    </source>
</evidence>
<keyword evidence="1" id="KW-0479">Metal-binding</keyword>